<dbReference type="PANTHER" id="PTHR43316:SF3">
    <property type="entry name" value="HALOACID DEHALOGENASE, TYPE II (AFU_ORTHOLOGUE AFUA_2G07750)-RELATED"/>
    <property type="match status" value="1"/>
</dbReference>
<dbReference type="SFLD" id="SFLDS00003">
    <property type="entry name" value="Haloacid_Dehalogenase"/>
    <property type="match status" value="1"/>
</dbReference>
<dbReference type="SUPFAM" id="SSF56784">
    <property type="entry name" value="HAD-like"/>
    <property type="match status" value="1"/>
</dbReference>
<dbReference type="InterPro" id="IPR006328">
    <property type="entry name" value="2-HAD"/>
</dbReference>
<accession>A0ABU5MZ52</accession>
<dbReference type="NCBIfam" id="TIGR01509">
    <property type="entry name" value="HAD-SF-IA-v3"/>
    <property type="match status" value="1"/>
</dbReference>
<dbReference type="PANTHER" id="PTHR43316">
    <property type="entry name" value="HYDROLASE, HALOACID DELAHOGENASE-RELATED"/>
    <property type="match status" value="1"/>
</dbReference>
<dbReference type="InterPro" id="IPR023214">
    <property type="entry name" value="HAD_sf"/>
</dbReference>
<feature type="signal peptide" evidence="3">
    <location>
        <begin position="1"/>
        <end position="24"/>
    </location>
</feature>
<protein>
    <submittedName>
        <fullName evidence="4">Haloacid dehalogenase type II</fullName>
    </submittedName>
</protein>
<dbReference type="NCBIfam" id="TIGR01493">
    <property type="entry name" value="HAD-SF-IA-v2"/>
    <property type="match status" value="1"/>
</dbReference>
<dbReference type="NCBIfam" id="TIGR01428">
    <property type="entry name" value="HAD_type_II"/>
    <property type="match status" value="1"/>
</dbReference>
<dbReference type="CDD" id="cd02588">
    <property type="entry name" value="HAD_L2-DEX"/>
    <property type="match status" value="1"/>
</dbReference>
<reference evidence="4 5" key="1">
    <citation type="journal article" date="2024" name="Appl. Environ. Microbiol.">
        <title>Pontiella agarivorans sp. nov., a novel marine anaerobic bacterium capable of degrading macroalgal polysaccharides and fixing nitrogen.</title>
        <authorList>
            <person name="Liu N."/>
            <person name="Kivenson V."/>
            <person name="Peng X."/>
            <person name="Cui Z."/>
            <person name="Lankiewicz T.S."/>
            <person name="Gosselin K.M."/>
            <person name="English C.J."/>
            <person name="Blair E.M."/>
            <person name="O'Malley M.A."/>
            <person name="Valentine D.L."/>
        </authorList>
    </citation>
    <scope>NUCLEOTIDE SEQUENCE [LARGE SCALE GENOMIC DNA]</scope>
    <source>
        <strain evidence="4 5">NLcol2</strain>
    </source>
</reference>
<keyword evidence="3" id="KW-0732">Signal</keyword>
<feature type="chain" id="PRO_5046590671" evidence="3">
    <location>
        <begin position="25"/>
        <end position="269"/>
    </location>
</feature>
<dbReference type="InterPro" id="IPR023198">
    <property type="entry name" value="PGP-like_dom2"/>
</dbReference>
<dbReference type="EMBL" id="JARVCO010000010">
    <property type="protein sequence ID" value="MDZ8119484.1"/>
    <property type="molecule type" value="Genomic_DNA"/>
</dbReference>
<dbReference type="PRINTS" id="PR00413">
    <property type="entry name" value="HADHALOGNASE"/>
</dbReference>
<keyword evidence="2" id="KW-0378">Hydrolase</keyword>
<dbReference type="Proteomes" id="UP001290861">
    <property type="component" value="Unassembled WGS sequence"/>
</dbReference>
<dbReference type="RefSeq" id="WP_322609266.1">
    <property type="nucleotide sequence ID" value="NZ_JARVCO010000010.1"/>
</dbReference>
<proteinExistence type="inferred from homology"/>
<dbReference type="Gene3D" id="3.40.50.1000">
    <property type="entry name" value="HAD superfamily/HAD-like"/>
    <property type="match status" value="1"/>
</dbReference>
<dbReference type="InterPro" id="IPR051540">
    <property type="entry name" value="S-2-haloacid_dehalogenase"/>
</dbReference>
<dbReference type="Gene3D" id="1.10.150.240">
    <property type="entry name" value="Putative phosphatase, domain 2"/>
    <property type="match status" value="1"/>
</dbReference>
<comment type="caution">
    <text evidence="4">The sequence shown here is derived from an EMBL/GenBank/DDBJ whole genome shotgun (WGS) entry which is preliminary data.</text>
</comment>
<organism evidence="4 5">
    <name type="scientific">Pontiella agarivorans</name>
    <dbReference type="NCBI Taxonomy" id="3038953"/>
    <lineage>
        <taxon>Bacteria</taxon>
        <taxon>Pseudomonadati</taxon>
        <taxon>Kiritimatiellota</taxon>
        <taxon>Kiritimatiellia</taxon>
        <taxon>Kiritimatiellales</taxon>
        <taxon>Pontiellaceae</taxon>
        <taxon>Pontiella</taxon>
    </lineage>
</organism>
<gene>
    <name evidence="4" type="ORF">P9H32_12700</name>
</gene>
<evidence type="ECO:0000256" key="3">
    <source>
        <dbReference type="SAM" id="SignalP"/>
    </source>
</evidence>
<evidence type="ECO:0000313" key="4">
    <source>
        <dbReference type="EMBL" id="MDZ8119484.1"/>
    </source>
</evidence>
<evidence type="ECO:0000256" key="2">
    <source>
        <dbReference type="ARBA" id="ARBA00022801"/>
    </source>
</evidence>
<evidence type="ECO:0000256" key="1">
    <source>
        <dbReference type="ARBA" id="ARBA00008106"/>
    </source>
</evidence>
<dbReference type="InterPro" id="IPR006439">
    <property type="entry name" value="HAD-SF_hydro_IA"/>
</dbReference>
<keyword evidence="5" id="KW-1185">Reference proteome</keyword>
<dbReference type="SFLD" id="SFLDG01129">
    <property type="entry name" value="C1.5:_HAD__Beta-PGM__Phosphata"/>
    <property type="match status" value="1"/>
</dbReference>
<evidence type="ECO:0000313" key="5">
    <source>
        <dbReference type="Proteomes" id="UP001290861"/>
    </source>
</evidence>
<name>A0ABU5MZ52_9BACT</name>
<comment type="similarity">
    <text evidence="1">Belongs to the HAD-like hydrolase superfamily. S-2-haloalkanoic acid dehalogenase family.</text>
</comment>
<dbReference type="InterPro" id="IPR036412">
    <property type="entry name" value="HAD-like_sf"/>
</dbReference>
<dbReference type="Pfam" id="PF00702">
    <property type="entry name" value="Hydrolase"/>
    <property type="match status" value="1"/>
</dbReference>
<sequence>MIQSRLTPGLAGVFFAAALTVARAQITPENQENNMPPPKVIIFDVNETLLSLDPLKESVGEALGNREDLLPLWFSTMLHYSLVETLSDSYHSFGEIGTAALMMVAETQGIEMTVDEAREAIIPPLRSLPPHPDVPEGLEALKQDGRFKLVTLTNSNDAGARTKLTKAGLVDQFDTLYTIEALRKYKPHPDAYRMVLDDLGLQPEDVLMVAAHAWDLAGADNVGLQTAFIARPGKTLYPNAARPDYVVNDLSELASIFLETTLTQGDLDE</sequence>